<feature type="region of interest" description="Disordered" evidence="1">
    <location>
        <begin position="191"/>
        <end position="250"/>
    </location>
</feature>
<organism evidence="3 4">
    <name type="scientific">Thalictrum thalictroides</name>
    <name type="common">Rue-anemone</name>
    <name type="synonym">Anemone thalictroides</name>
    <dbReference type="NCBI Taxonomy" id="46969"/>
    <lineage>
        <taxon>Eukaryota</taxon>
        <taxon>Viridiplantae</taxon>
        <taxon>Streptophyta</taxon>
        <taxon>Embryophyta</taxon>
        <taxon>Tracheophyta</taxon>
        <taxon>Spermatophyta</taxon>
        <taxon>Magnoliopsida</taxon>
        <taxon>Ranunculales</taxon>
        <taxon>Ranunculaceae</taxon>
        <taxon>Thalictroideae</taxon>
        <taxon>Thalictrum</taxon>
    </lineage>
</organism>
<feature type="compositionally biased region" description="Basic and acidic residues" evidence="1">
    <location>
        <begin position="212"/>
        <end position="221"/>
    </location>
</feature>
<dbReference type="EMBL" id="JABWDY010043285">
    <property type="protein sequence ID" value="KAF5176038.1"/>
    <property type="molecule type" value="Genomic_DNA"/>
</dbReference>
<dbReference type="InterPro" id="IPR044679">
    <property type="entry name" value="PWWP2-like"/>
</dbReference>
<name>A0A7J6UUA6_THATH</name>
<reference evidence="3 4" key="1">
    <citation type="submission" date="2020-06" db="EMBL/GenBank/DDBJ databases">
        <title>Transcriptomic and genomic resources for Thalictrum thalictroides and T. hernandezii: Facilitating candidate gene discovery in an emerging model plant lineage.</title>
        <authorList>
            <person name="Arias T."/>
            <person name="Riano-Pachon D.M."/>
            <person name="Di Stilio V.S."/>
        </authorList>
    </citation>
    <scope>NUCLEOTIDE SEQUENCE [LARGE SCALE GENOMIC DNA]</scope>
    <source>
        <strain evidence="4">cv. WT478/WT964</strain>
        <tissue evidence="3">Leaves</tissue>
    </source>
</reference>
<protein>
    <submittedName>
        <fullName evidence="3">Tudor/PWWP/MBT superfamily protein</fullName>
    </submittedName>
</protein>
<feature type="domain" description="PWWP" evidence="2">
    <location>
        <begin position="14"/>
        <end position="69"/>
    </location>
</feature>
<sequence length="777" mass="85533">MGSEGDSKPIEETVGGLVWVRRRNGSWWPGRIMGLHELPKSYLLSPRSGTPVKLLGREDASVDWYNLEKSKRVKAFRCGEYDECIEKAKASAANPNKKAVKYARREDAILHALELEGTLESDEHHVFQSRTGSSTPPKQSSWIRNSPDISSSDSEEDDMDSKECMFETNITKELSQSGLSFEDPNHVSTAQTDYLQKTRRKTPNDSEDDGSEGTKRMRGLEDLGMGVVSKRESSVHSDSEESDELVQQDSASFSEPNICCSLSNGDIAVRSKDSCLQMKKRPAQVALVHENVKRKNRCRPLTKVLESTTMVSIPVLCDQNGSPGQSSLQGAADSKFSALESTNSKKASVSIVVNNNVNCSGASCDKEASLDTGVDAGNTISDPKDSDISTIVELPENDGSDGLFDVPFVGEEKHSQDASRKLLSGASGKRSNHCGKVESISLRAEGLDESVPTSLYVDINNVNPMVAEHTSKWQLKGKRNSRALSHRTGKYLDHRDGFSQGFDRKVESDNLDESVALDSSAHWSNYMDSSNYGRRDLSSHEMRKKELYARDEFVSPVIPHRSLPYRHSRFTPHSKYQDAYVPSINVCDDSSLFDVYLEARESHRGRHVPLISLMSKLTGKAIIGRPVPVEVCDDGYCDVLLNSIDSLASSSGEAYEVPENMSDHSPVVWGRYAKLVDSPRAETGYGRSPNTHTSIKSSASPKKSPKAKKCGLLSKKTRKLSSFVAPDRREHGRNPLVENLGGPVIACVPLNIVFSRINEALNGSARSAHRKLTLGNM</sequence>
<dbReference type="OrthoDB" id="607790at2759"/>
<evidence type="ECO:0000313" key="3">
    <source>
        <dbReference type="EMBL" id="KAF5176038.1"/>
    </source>
</evidence>
<feature type="region of interest" description="Disordered" evidence="1">
    <location>
        <begin position="123"/>
        <end position="161"/>
    </location>
</feature>
<feature type="region of interest" description="Disordered" evidence="1">
    <location>
        <begin position="680"/>
        <end position="709"/>
    </location>
</feature>
<dbReference type="CDD" id="cd05162">
    <property type="entry name" value="PWWP"/>
    <property type="match status" value="1"/>
</dbReference>
<dbReference type="SUPFAM" id="SSF63748">
    <property type="entry name" value="Tudor/PWWP/MBT"/>
    <property type="match status" value="1"/>
</dbReference>
<accession>A0A7J6UUA6</accession>
<dbReference type="Proteomes" id="UP000554482">
    <property type="component" value="Unassembled WGS sequence"/>
</dbReference>
<evidence type="ECO:0000313" key="4">
    <source>
        <dbReference type="Proteomes" id="UP000554482"/>
    </source>
</evidence>
<keyword evidence="4" id="KW-1185">Reference proteome</keyword>
<evidence type="ECO:0000259" key="2">
    <source>
        <dbReference type="PROSITE" id="PS50812"/>
    </source>
</evidence>
<feature type="compositionally biased region" description="Basic and acidic residues" evidence="1">
    <location>
        <begin position="229"/>
        <end position="239"/>
    </location>
</feature>
<dbReference type="Pfam" id="PF00855">
    <property type="entry name" value="PWWP"/>
    <property type="match status" value="1"/>
</dbReference>
<dbReference type="PANTHER" id="PTHR33697">
    <property type="entry name" value="T17B22.17 PROTEIN-RELATED"/>
    <property type="match status" value="1"/>
</dbReference>
<evidence type="ECO:0000256" key="1">
    <source>
        <dbReference type="SAM" id="MobiDB-lite"/>
    </source>
</evidence>
<proteinExistence type="predicted"/>
<gene>
    <name evidence="3" type="ORF">FRX31_034378</name>
</gene>
<dbReference type="PANTHER" id="PTHR33697:SF1">
    <property type="entry name" value="TUDOR_PWWP_MBT SUPERFAMILY PROTEIN"/>
    <property type="match status" value="1"/>
</dbReference>
<dbReference type="PROSITE" id="PS50812">
    <property type="entry name" value="PWWP"/>
    <property type="match status" value="1"/>
</dbReference>
<comment type="caution">
    <text evidence="3">The sequence shown here is derived from an EMBL/GenBank/DDBJ whole genome shotgun (WGS) entry which is preliminary data.</text>
</comment>
<dbReference type="AlphaFoldDB" id="A0A7J6UUA6"/>
<dbReference type="InterPro" id="IPR000313">
    <property type="entry name" value="PWWP_dom"/>
</dbReference>
<dbReference type="Gene3D" id="2.30.30.140">
    <property type="match status" value="1"/>
</dbReference>
<feature type="compositionally biased region" description="Polar residues" evidence="1">
    <location>
        <begin position="128"/>
        <end position="144"/>
    </location>
</feature>